<gene>
    <name evidence="1" type="ordered locus">HPCU_06045</name>
</gene>
<dbReference type="KEGG" id="hpu:HPCU_06045"/>
<dbReference type="AlphaFoldDB" id="A0AB32X8X0"/>
<dbReference type="EMBL" id="CP002076">
    <property type="protein sequence ID" value="ADO04355.1"/>
    <property type="molecule type" value="Genomic_DNA"/>
</dbReference>
<name>A0AB32X8X0_HELPC</name>
<sequence>MFGYHHLNLKGLNFIQFENLDYKTKILIAYKLGGWLKQIFPLHRRINLMELLPYKTEFKSISNF</sequence>
<reference evidence="2" key="1">
    <citation type="submission" date="2010-06" db="EMBL/GenBank/DDBJ databases">
        <title>Complete genome sequence of Helicobacter pylori strain Cuz20.</title>
        <authorList>
            <person name="Kersulyte D."/>
            <person name="Herrera P."/>
            <person name="Gilman R.H."/>
            <person name="Berg D.E."/>
        </authorList>
    </citation>
    <scope>NUCLEOTIDE SEQUENCE [LARGE SCALE GENOMIC DNA]</scope>
    <source>
        <strain evidence="2">Cuz20</strain>
    </source>
</reference>
<proteinExistence type="predicted"/>
<evidence type="ECO:0000313" key="2">
    <source>
        <dbReference type="Proteomes" id="UP000006864"/>
    </source>
</evidence>
<evidence type="ECO:0000313" key="1">
    <source>
        <dbReference type="EMBL" id="ADO04355.1"/>
    </source>
</evidence>
<organism evidence="1 2">
    <name type="scientific">Helicobacter pylori (strain Cuz20)</name>
    <dbReference type="NCBI Taxonomy" id="765964"/>
    <lineage>
        <taxon>Bacteria</taxon>
        <taxon>Pseudomonadati</taxon>
        <taxon>Campylobacterota</taxon>
        <taxon>Epsilonproteobacteria</taxon>
        <taxon>Campylobacterales</taxon>
        <taxon>Helicobacteraceae</taxon>
        <taxon>Helicobacter</taxon>
    </lineage>
</organism>
<dbReference type="Proteomes" id="UP000006864">
    <property type="component" value="Chromosome"/>
</dbReference>
<accession>A0AB32X8X0</accession>
<protein>
    <submittedName>
        <fullName evidence="1">Uncharacterized protein</fullName>
    </submittedName>
</protein>